<comment type="similarity">
    <text evidence="1">Belongs to the HyuE racemase family.</text>
</comment>
<dbReference type="EMBL" id="CP046620">
    <property type="protein sequence ID" value="QHQ34368.1"/>
    <property type="molecule type" value="Genomic_DNA"/>
</dbReference>
<proteinExistence type="inferred from homology"/>
<evidence type="ECO:0000313" key="3">
    <source>
        <dbReference type="Proteomes" id="UP000464495"/>
    </source>
</evidence>
<dbReference type="Proteomes" id="UP000464495">
    <property type="component" value="Chromosome"/>
</dbReference>
<dbReference type="PANTHER" id="PTHR28047:SF5">
    <property type="entry name" value="PROTEIN DCG1"/>
    <property type="match status" value="1"/>
</dbReference>
<dbReference type="RefSeq" id="WP_161860939.1">
    <property type="nucleotide sequence ID" value="NZ_CP046620.1"/>
</dbReference>
<evidence type="ECO:0000256" key="1">
    <source>
        <dbReference type="ARBA" id="ARBA00038414"/>
    </source>
</evidence>
<dbReference type="PANTHER" id="PTHR28047">
    <property type="entry name" value="PROTEIN DCG1"/>
    <property type="match status" value="1"/>
</dbReference>
<dbReference type="GO" id="GO:0047661">
    <property type="term" value="F:amino-acid racemase activity"/>
    <property type="evidence" value="ECO:0007669"/>
    <property type="project" value="InterPro"/>
</dbReference>
<name>A0A6P1SV90_9RHOB</name>
<dbReference type="InterPro" id="IPR052186">
    <property type="entry name" value="Hydantoin_racemase-like"/>
</dbReference>
<dbReference type="Pfam" id="PF01177">
    <property type="entry name" value="Asp_Glu_race"/>
    <property type="match status" value="1"/>
</dbReference>
<accession>A0A6P1SV90</accession>
<dbReference type="Gene3D" id="3.40.50.12500">
    <property type="match status" value="1"/>
</dbReference>
<organism evidence="2 3">
    <name type="scientific">Algicella marina</name>
    <dbReference type="NCBI Taxonomy" id="2683284"/>
    <lineage>
        <taxon>Bacteria</taxon>
        <taxon>Pseudomonadati</taxon>
        <taxon>Pseudomonadota</taxon>
        <taxon>Alphaproteobacteria</taxon>
        <taxon>Rhodobacterales</taxon>
        <taxon>Paracoccaceae</taxon>
        <taxon>Algicella</taxon>
    </lineage>
</organism>
<reference evidence="2 3" key="1">
    <citation type="submission" date="2019-12" db="EMBL/GenBank/DDBJ databases">
        <title>Complete genome sequence of Algicella marina strain 9Alg 56(T) isolated from the red alga Tichocarpus crinitus.</title>
        <authorList>
            <person name="Kim S.-G."/>
            <person name="Nedashkovskaya O.I."/>
        </authorList>
    </citation>
    <scope>NUCLEOTIDE SEQUENCE [LARGE SCALE GENOMIC DNA]</scope>
    <source>
        <strain evidence="2 3">9Alg 56</strain>
    </source>
</reference>
<gene>
    <name evidence="2" type="ORF">GO499_03795</name>
</gene>
<keyword evidence="3" id="KW-1185">Reference proteome</keyword>
<protein>
    <submittedName>
        <fullName evidence="2">Hydrogenase expression protein HupH</fullName>
    </submittedName>
</protein>
<dbReference type="InterPro" id="IPR015942">
    <property type="entry name" value="Asp/Glu/hydantoin_racemase"/>
</dbReference>
<evidence type="ECO:0000313" key="2">
    <source>
        <dbReference type="EMBL" id="QHQ34368.1"/>
    </source>
</evidence>
<dbReference type="AlphaFoldDB" id="A0A6P1SV90"/>
<dbReference type="InterPro" id="IPR053714">
    <property type="entry name" value="Iso_Racemase_Enz_sf"/>
</dbReference>
<dbReference type="KEGG" id="amaq:GO499_03795"/>
<sequence>MKILLLNPNMTTGMTDGMAEVARLAASPGTEIIPVTATRGFPYISSRAESQFAGTITLEIIADYQDQVDAVVVAAFGDPGLHAARELYDLPVTGLAEAAILTACMLGERFAIVTFTPDMIAWYALSVAAAGVQSRLSGFHAPERQSGSLGNLKVDMRAELTRLAQEAAAGGADCVILGGAPLAGLASEIAEEVPAVLIDPVACAVRQAETLALLAPDGASKGSYRRPPGKATTGLPAALAAQFEGDG</sequence>